<dbReference type="SMART" id="SM00448">
    <property type="entry name" value="REC"/>
    <property type="match status" value="1"/>
</dbReference>
<evidence type="ECO:0000256" key="7">
    <source>
        <dbReference type="PROSITE-ProRule" id="PRU00110"/>
    </source>
</evidence>
<dbReference type="InterPro" id="IPR036641">
    <property type="entry name" value="HPT_dom_sf"/>
</dbReference>
<dbReference type="CDD" id="cd16916">
    <property type="entry name" value="HATPase_CheA-like"/>
    <property type="match status" value="1"/>
</dbReference>
<dbReference type="Gene3D" id="2.30.30.40">
    <property type="entry name" value="SH3 Domains"/>
    <property type="match status" value="1"/>
</dbReference>
<dbReference type="SMART" id="SM01231">
    <property type="entry name" value="H-kinase_dim"/>
    <property type="match status" value="1"/>
</dbReference>
<sequence length="1020" mass="110657">MLDPAIREEAYGYFLSESQDLLRSIETDLLQLRDDPSKQRIHALMRATHTLKGASANVGLETISTIAHHMEDVFRALFDPEAEVEVELEGLLFQLYECLRLALTTQWEQGREADQEVLDQAIDAFARIQTLLGDCFEREQKLPTSAELGFDLVQSIFETGVKERIDQLATLVAAGDGPAALETVATQSEVFTGLGESLGLPGFQAIAEAALQAVAHQGDRPLVVAQAVLSNWQAAQEAVVAGDRTQGGEVSAELAALAGREPEPGDLGDLTEGTLDLSMDLSDEMPAGWLDLTEGTLDLTTDSPPAPTPAPPIAGGSPAIAAPTPAPVAAPVPAPPNPPPAPLVTAETAPRGTPEPARSAEPQRVDSKPLTPTPLIRVEIDRLQSLQHLVGELLINENRQSLQDEQLRSALERFRQGLRQHRRLLAEARDRLEKRPTDRRSLNGSPAATSANDLILQQSIDAALDSAERLDSTAEVVERYAQQTATTLDKQRRLLGQVRDSLMDTRMQPAAAVFDRFGPLVRQLCARYGKTVHLRVVGERVAIDKVAIEQLYDPLLHLVRNAFDHGIEAVEERRDRGKPAEGTIELRAQQQGNHVLIWVADDGKGIDPQRLRQKAIERGWLTPDRAQTTSDQALLDLLFEPGFSTADKVTDLSGRGVGLDVVRSQMRSLKGSVTIQSSPGRGTAFILRVPLSLMTARLLVCQADRAAYALPSESVRQILIPQPEQTQMLGGQRILRWRASSEDPEITIPIRKLAELMRYSSLAPGLLRSDMGAITPFLSNRLAPLLLMDAGDTPVAIEVDGVVGEQELVLRQLSEALPAPRYIYGCTILGDGRMVLAIDGNELLAQVEAVPIVAAAPPELPQPAAPPPIAPELPAELPNAPVVPHSPATAQGGKTLLVVEDSDTERRLLTLTLERQGYRVVQAVDGLEALTQLRQRSDIDLVISDIEMPRMTGLEFLNARRQHPNAAQVPVILLTSCSGTQYKQVALSLGAADYMLKPHVTPELVASIERLTGDRAAAVV</sequence>
<dbReference type="SMART" id="SM00260">
    <property type="entry name" value="CheW"/>
    <property type="match status" value="1"/>
</dbReference>
<dbReference type="EC" id="2.7.13.3" evidence="2"/>
<dbReference type="InterPro" id="IPR005467">
    <property type="entry name" value="His_kinase_dom"/>
</dbReference>
<dbReference type="PROSITE" id="PS50110">
    <property type="entry name" value="RESPONSE_REGULATORY"/>
    <property type="match status" value="1"/>
</dbReference>
<keyword evidence="4 14" id="KW-0808">Transferase</keyword>
<feature type="domain" description="Histidine kinase" evidence="10">
    <location>
        <begin position="456"/>
        <end position="693"/>
    </location>
</feature>
<feature type="domain" description="Response regulatory" evidence="11">
    <location>
        <begin position="895"/>
        <end position="1012"/>
    </location>
</feature>
<dbReference type="Pfam" id="PF01584">
    <property type="entry name" value="CheW"/>
    <property type="match status" value="1"/>
</dbReference>
<proteinExistence type="predicted"/>
<dbReference type="Gene3D" id="3.30.565.10">
    <property type="entry name" value="Histidine kinase-like ATPase, C-terminal domain"/>
    <property type="match status" value="1"/>
</dbReference>
<dbReference type="SMART" id="SM00073">
    <property type="entry name" value="HPT"/>
    <property type="match status" value="1"/>
</dbReference>
<feature type="domain" description="HPt" evidence="13">
    <location>
        <begin position="3"/>
        <end position="106"/>
    </location>
</feature>
<reference evidence="15" key="1">
    <citation type="journal article" date="2024" name="Algal Res.">
        <title>Biochemical, toxicological and genomic investigation of a high-biomass producing Limnothrix strain isolated from Italian shallow drinking water reservoir.</title>
        <authorList>
            <person name="Simonazzi M."/>
            <person name="Shishido T.K."/>
            <person name="Delbaje E."/>
            <person name="Wahlsten M."/>
            <person name="Fewer D.P."/>
            <person name="Sivonen K."/>
            <person name="Pezzolesi L."/>
            <person name="Pistocchi R."/>
        </authorList>
    </citation>
    <scope>NUCLEOTIDE SEQUENCE [LARGE SCALE GENOMIC DNA]</scope>
    <source>
        <strain evidence="15">LRLZ20PSL1</strain>
    </source>
</reference>
<evidence type="ECO:0000256" key="8">
    <source>
        <dbReference type="PROSITE-ProRule" id="PRU00169"/>
    </source>
</evidence>
<dbReference type="PROSITE" id="PS50109">
    <property type="entry name" value="HIS_KIN"/>
    <property type="match status" value="1"/>
</dbReference>
<evidence type="ECO:0000259" key="10">
    <source>
        <dbReference type="PROSITE" id="PS50109"/>
    </source>
</evidence>
<dbReference type="Gene3D" id="1.20.120.160">
    <property type="entry name" value="HPT domain"/>
    <property type="match status" value="1"/>
</dbReference>
<comment type="caution">
    <text evidence="14">The sequence shown here is derived from an EMBL/GenBank/DDBJ whole genome shotgun (WGS) entry which is preliminary data.</text>
</comment>
<evidence type="ECO:0000256" key="3">
    <source>
        <dbReference type="ARBA" id="ARBA00022553"/>
    </source>
</evidence>
<dbReference type="InterPro" id="IPR001789">
    <property type="entry name" value="Sig_transdc_resp-reg_receiver"/>
</dbReference>
<dbReference type="EMBL" id="JAZAQF010000028">
    <property type="protein sequence ID" value="MFG3816938.1"/>
    <property type="molecule type" value="Genomic_DNA"/>
</dbReference>
<feature type="region of interest" description="Disordered" evidence="9">
    <location>
        <begin position="429"/>
        <end position="448"/>
    </location>
</feature>
<evidence type="ECO:0000256" key="6">
    <source>
        <dbReference type="ARBA" id="ARBA00023012"/>
    </source>
</evidence>
<dbReference type="PANTHER" id="PTHR43395">
    <property type="entry name" value="SENSOR HISTIDINE KINASE CHEA"/>
    <property type="match status" value="1"/>
</dbReference>
<feature type="compositionally biased region" description="Low complexity" evidence="9">
    <location>
        <begin position="313"/>
        <end position="323"/>
    </location>
</feature>
<evidence type="ECO:0000259" key="13">
    <source>
        <dbReference type="PROSITE" id="PS50894"/>
    </source>
</evidence>
<evidence type="ECO:0000256" key="1">
    <source>
        <dbReference type="ARBA" id="ARBA00000085"/>
    </source>
</evidence>
<keyword evidence="15" id="KW-1185">Reference proteome</keyword>
<dbReference type="PANTHER" id="PTHR43395:SF1">
    <property type="entry name" value="CHEMOTAXIS PROTEIN CHEA"/>
    <property type="match status" value="1"/>
</dbReference>
<accession>A0ABW7C7X0</accession>
<name>A0ABW7C7X0_9CYAN</name>
<keyword evidence="5 14" id="KW-0418">Kinase</keyword>
<dbReference type="Gene3D" id="3.40.50.2300">
    <property type="match status" value="1"/>
</dbReference>
<dbReference type="InterPro" id="IPR004105">
    <property type="entry name" value="CheA-like_dim"/>
</dbReference>
<gene>
    <name evidence="14" type="ORF">VPK24_04765</name>
</gene>
<dbReference type="SUPFAM" id="SSF55874">
    <property type="entry name" value="ATPase domain of HSP90 chaperone/DNA topoisomerase II/histidine kinase"/>
    <property type="match status" value="1"/>
</dbReference>
<dbReference type="PROSITE" id="PS50851">
    <property type="entry name" value="CHEW"/>
    <property type="match status" value="1"/>
</dbReference>
<evidence type="ECO:0000256" key="9">
    <source>
        <dbReference type="SAM" id="MobiDB-lite"/>
    </source>
</evidence>
<dbReference type="InterPro" id="IPR003594">
    <property type="entry name" value="HATPase_dom"/>
</dbReference>
<dbReference type="GO" id="GO:0004673">
    <property type="term" value="F:protein histidine kinase activity"/>
    <property type="evidence" value="ECO:0007669"/>
    <property type="project" value="UniProtKB-EC"/>
</dbReference>
<evidence type="ECO:0000256" key="4">
    <source>
        <dbReference type="ARBA" id="ARBA00022679"/>
    </source>
</evidence>
<dbReference type="PROSITE" id="PS50894">
    <property type="entry name" value="HPT"/>
    <property type="match status" value="1"/>
</dbReference>
<evidence type="ECO:0000256" key="5">
    <source>
        <dbReference type="ARBA" id="ARBA00022777"/>
    </source>
</evidence>
<dbReference type="Pfam" id="PF02895">
    <property type="entry name" value="H-kinase_dim"/>
    <property type="match status" value="1"/>
</dbReference>
<dbReference type="InterPro" id="IPR002545">
    <property type="entry name" value="CheW-lke_dom"/>
</dbReference>
<feature type="modified residue" description="Phosphohistidine" evidence="7">
    <location>
        <position position="49"/>
    </location>
</feature>
<comment type="catalytic activity">
    <reaction evidence="1">
        <text>ATP + protein L-histidine = ADP + protein N-phospho-L-histidine.</text>
        <dbReference type="EC" id="2.7.13.3"/>
    </reaction>
</comment>
<evidence type="ECO:0000256" key="2">
    <source>
        <dbReference type="ARBA" id="ARBA00012438"/>
    </source>
</evidence>
<dbReference type="Pfam" id="PF02518">
    <property type="entry name" value="HATPase_c"/>
    <property type="match status" value="1"/>
</dbReference>
<organism evidence="14 15">
    <name type="scientific">Limnothrix redekei LRLZ20PSL1</name>
    <dbReference type="NCBI Taxonomy" id="3112953"/>
    <lineage>
        <taxon>Bacteria</taxon>
        <taxon>Bacillati</taxon>
        <taxon>Cyanobacteriota</taxon>
        <taxon>Cyanophyceae</taxon>
        <taxon>Pseudanabaenales</taxon>
        <taxon>Pseudanabaenaceae</taxon>
        <taxon>Limnothrix</taxon>
    </lineage>
</organism>
<dbReference type="Pfam" id="PF01627">
    <property type="entry name" value="Hpt"/>
    <property type="match status" value="1"/>
</dbReference>
<feature type="compositionally biased region" description="Basic and acidic residues" evidence="9">
    <location>
        <begin position="429"/>
        <end position="441"/>
    </location>
</feature>
<evidence type="ECO:0000259" key="11">
    <source>
        <dbReference type="PROSITE" id="PS50110"/>
    </source>
</evidence>
<dbReference type="CDD" id="cd00088">
    <property type="entry name" value="HPT"/>
    <property type="match status" value="1"/>
</dbReference>
<dbReference type="InterPro" id="IPR036890">
    <property type="entry name" value="HATPase_C_sf"/>
</dbReference>
<dbReference type="RefSeq" id="WP_393010968.1">
    <property type="nucleotide sequence ID" value="NZ_JAZAQF010000028.1"/>
</dbReference>
<dbReference type="SUPFAM" id="SSF47226">
    <property type="entry name" value="Histidine-containing phosphotransfer domain, HPT domain"/>
    <property type="match status" value="1"/>
</dbReference>
<dbReference type="InterPro" id="IPR051315">
    <property type="entry name" value="Bact_Chemotaxis_CheA"/>
</dbReference>
<feature type="region of interest" description="Disordered" evidence="9">
    <location>
        <begin position="295"/>
        <end position="372"/>
    </location>
</feature>
<dbReference type="InterPro" id="IPR004358">
    <property type="entry name" value="Sig_transdc_His_kin-like_C"/>
</dbReference>
<feature type="modified residue" description="4-aspartylphosphate" evidence="8">
    <location>
        <position position="945"/>
    </location>
</feature>
<dbReference type="PRINTS" id="PR00344">
    <property type="entry name" value="BCTRLSENSOR"/>
</dbReference>
<dbReference type="Pfam" id="PF00072">
    <property type="entry name" value="Response_reg"/>
    <property type="match status" value="1"/>
</dbReference>
<evidence type="ECO:0000313" key="14">
    <source>
        <dbReference type="EMBL" id="MFG3816938.1"/>
    </source>
</evidence>
<dbReference type="Proteomes" id="UP001604335">
    <property type="component" value="Unassembled WGS sequence"/>
</dbReference>
<dbReference type="SMART" id="SM00387">
    <property type="entry name" value="HATPase_c"/>
    <property type="match status" value="1"/>
</dbReference>
<dbReference type="InterPro" id="IPR011006">
    <property type="entry name" value="CheY-like_superfamily"/>
</dbReference>
<keyword evidence="3 8" id="KW-0597">Phosphoprotein</keyword>
<evidence type="ECO:0000259" key="12">
    <source>
        <dbReference type="PROSITE" id="PS50851"/>
    </source>
</evidence>
<evidence type="ECO:0000313" key="15">
    <source>
        <dbReference type="Proteomes" id="UP001604335"/>
    </source>
</evidence>
<feature type="domain" description="CheW-like" evidence="12">
    <location>
        <begin position="695"/>
        <end position="849"/>
    </location>
</feature>
<dbReference type="SUPFAM" id="SSF50341">
    <property type="entry name" value="CheW-like"/>
    <property type="match status" value="1"/>
</dbReference>
<dbReference type="SUPFAM" id="SSF52172">
    <property type="entry name" value="CheY-like"/>
    <property type="match status" value="1"/>
</dbReference>
<feature type="compositionally biased region" description="Pro residues" evidence="9">
    <location>
        <begin position="324"/>
        <end position="342"/>
    </location>
</feature>
<keyword evidence="6" id="KW-0902">Two-component regulatory system</keyword>
<dbReference type="InterPro" id="IPR008207">
    <property type="entry name" value="Sig_transdc_His_kin_Hpt_dom"/>
</dbReference>
<protein>
    <recommendedName>
        <fullName evidence="2">histidine kinase</fullName>
        <ecNumber evidence="2">2.7.13.3</ecNumber>
    </recommendedName>
</protein>
<dbReference type="InterPro" id="IPR036061">
    <property type="entry name" value="CheW-like_dom_sf"/>
</dbReference>